<sequence length="36" mass="4627">MHYMVDCFREIAKMYIHTYMHIYTYMQYMRIKACCH</sequence>
<protein>
    <submittedName>
        <fullName evidence="1">Uncharacterized protein</fullName>
    </submittedName>
</protein>
<dbReference type="AlphaFoldDB" id="A0A0E9R8N1"/>
<dbReference type="EMBL" id="GBXM01083123">
    <property type="protein sequence ID" value="JAH25454.1"/>
    <property type="molecule type" value="Transcribed_RNA"/>
</dbReference>
<proteinExistence type="predicted"/>
<accession>A0A0E9R8N1</accession>
<organism evidence="1">
    <name type="scientific">Anguilla anguilla</name>
    <name type="common">European freshwater eel</name>
    <name type="synonym">Muraena anguilla</name>
    <dbReference type="NCBI Taxonomy" id="7936"/>
    <lineage>
        <taxon>Eukaryota</taxon>
        <taxon>Metazoa</taxon>
        <taxon>Chordata</taxon>
        <taxon>Craniata</taxon>
        <taxon>Vertebrata</taxon>
        <taxon>Euteleostomi</taxon>
        <taxon>Actinopterygii</taxon>
        <taxon>Neopterygii</taxon>
        <taxon>Teleostei</taxon>
        <taxon>Anguilliformes</taxon>
        <taxon>Anguillidae</taxon>
        <taxon>Anguilla</taxon>
    </lineage>
</organism>
<reference evidence="1" key="2">
    <citation type="journal article" date="2015" name="Fish Shellfish Immunol.">
        <title>Early steps in the European eel (Anguilla anguilla)-Vibrio vulnificus interaction in the gills: Role of the RtxA13 toxin.</title>
        <authorList>
            <person name="Callol A."/>
            <person name="Pajuelo D."/>
            <person name="Ebbesson L."/>
            <person name="Teles M."/>
            <person name="MacKenzie S."/>
            <person name="Amaro C."/>
        </authorList>
    </citation>
    <scope>NUCLEOTIDE SEQUENCE</scope>
</reference>
<reference evidence="1" key="1">
    <citation type="submission" date="2014-11" db="EMBL/GenBank/DDBJ databases">
        <authorList>
            <person name="Amaro Gonzalez C."/>
        </authorList>
    </citation>
    <scope>NUCLEOTIDE SEQUENCE</scope>
</reference>
<evidence type="ECO:0000313" key="1">
    <source>
        <dbReference type="EMBL" id="JAH25454.1"/>
    </source>
</evidence>
<name>A0A0E9R8N1_ANGAN</name>